<evidence type="ECO:0000259" key="1">
    <source>
        <dbReference type="Pfam" id="PF12705"/>
    </source>
</evidence>
<sequence>MQTFLEHIIDDLTRKGENLLELTYIVPSRRVGVFLTRYIASRYDQPIIQPEILSIEEFVSRESGLEIKPDLEIIPHFYKAYKSVEGVQAESFESFLSWAMTVLQDFNEIDRYIIPTDRFFTYLGNIKELSDPHWSLEANPTKMVSDYLKFWKRLHLYYEALVDECKKIGISYQGLAYRQAHELIMNNASNLKDNYVFLGLNALNTAEENIIKELLDTGKAKIYWDTDQYFLSRPYHEAGNFLNKHFNTWKYFERNSPQFIGDNYSKNKQIHITGASGNLTQVQIAIKKLLELPNNELSETAIILADEKLLIPLINALPSEIEHYNITMGLPLETVGYSSFFKQLVTLYTSMTNNGFYYKDVQALCNTLLFKTVLSKSSNTLQNKIHQENLVVLNKQIIADVIDEPWSKLFEPLNKPTDLVKYALEFITHAKNVLIDQKNKRFELEQLVGIYEVITQIQNLLSDYPEISDYRTVEFLYDKLISSKTLDFIGEPVQGLQIMGLLETRGLDYKNVIMLSVNEGTLPAGKSTNSYIPFDVKKEFELPTYSDKDSVYAYHFYRLLHRVQKASFIFNSDTKSSIGQKEQSRFLVQLINDQENEHQLVIESYEVPNEIHSRELISIDKNDHLINRLKEIAQSGFSPSALTSFVRNPLDFYRQKVLRVDQLEEVEENIEANTMGTIIHSALEELYKPYINQVLKKEHFKLLFKQVDEQLQIAYYKTYNTNQIPTGKNKIIFEVCRKYINKLLQLDLETIEAGSELIIKSLEKDIRAHIDHPELGIIHLRGNVDRIDLYNNQIRIIDYKTGQVKSNQLKIKDANYQDIILDYEYSKAFQVLMYAYLYEKEYGVLPDQAGIISFKNFKEKFIKFSDEQLDNKHQITVEILDQFEKQLFLLLSDIMDPNQPIIEKTV</sequence>
<evidence type="ECO:0000313" key="2">
    <source>
        <dbReference type="EMBL" id="GAK95819.1"/>
    </source>
</evidence>
<dbReference type="InterPro" id="IPR011335">
    <property type="entry name" value="Restrct_endonuc-II-like"/>
</dbReference>
<dbReference type="Pfam" id="PF12705">
    <property type="entry name" value="PDDEXK_1"/>
    <property type="match status" value="1"/>
</dbReference>
<comment type="caution">
    <text evidence="2">The sequence shown here is derived from an EMBL/GenBank/DDBJ whole genome shotgun (WGS) entry which is preliminary data.</text>
</comment>
<dbReference type="STRING" id="319236.BST91_11695"/>
<gene>
    <name evidence="2" type="ORF">JCM19294_2601</name>
</gene>
<keyword evidence="3" id="KW-1185">Reference proteome</keyword>
<dbReference type="EMBL" id="BBML01000001">
    <property type="protein sequence ID" value="GAK95819.1"/>
    <property type="molecule type" value="Genomic_DNA"/>
</dbReference>
<dbReference type="InterPro" id="IPR011604">
    <property type="entry name" value="PDDEXK-like_dom_sf"/>
</dbReference>
<name>A0A090PY88_9FLAO</name>
<organism evidence="2 3">
    <name type="scientific">Nonlabens tegetincola</name>
    <dbReference type="NCBI Taxonomy" id="323273"/>
    <lineage>
        <taxon>Bacteria</taxon>
        <taxon>Pseudomonadati</taxon>
        <taxon>Bacteroidota</taxon>
        <taxon>Flavobacteriia</taxon>
        <taxon>Flavobacteriales</taxon>
        <taxon>Flavobacteriaceae</taxon>
        <taxon>Nonlabens</taxon>
    </lineage>
</organism>
<dbReference type="AlphaFoldDB" id="A0A090PY88"/>
<proteinExistence type="predicted"/>
<evidence type="ECO:0000313" key="3">
    <source>
        <dbReference type="Proteomes" id="UP000029221"/>
    </source>
</evidence>
<protein>
    <recommendedName>
        <fullName evidence="1">PD-(D/E)XK endonuclease-like domain-containing protein</fullName>
    </recommendedName>
</protein>
<accession>A0A090PY88</accession>
<dbReference type="SUPFAM" id="SSF52540">
    <property type="entry name" value="P-loop containing nucleoside triphosphate hydrolases"/>
    <property type="match status" value="1"/>
</dbReference>
<dbReference type="eggNOG" id="COG2887">
    <property type="taxonomic scope" value="Bacteria"/>
</dbReference>
<dbReference type="RefSeq" id="WP_042276577.1">
    <property type="nucleotide sequence ID" value="NZ_BBML01000001.1"/>
</dbReference>
<dbReference type="InterPro" id="IPR038726">
    <property type="entry name" value="PDDEXK_AddAB-type"/>
</dbReference>
<dbReference type="SUPFAM" id="SSF52980">
    <property type="entry name" value="Restriction endonuclease-like"/>
    <property type="match status" value="1"/>
</dbReference>
<dbReference type="Proteomes" id="UP000029221">
    <property type="component" value="Unassembled WGS sequence"/>
</dbReference>
<feature type="domain" description="PD-(D/E)XK endonuclease-like" evidence="1">
    <location>
        <begin position="637"/>
        <end position="895"/>
    </location>
</feature>
<dbReference type="InterPro" id="IPR027417">
    <property type="entry name" value="P-loop_NTPase"/>
</dbReference>
<reference evidence="2" key="1">
    <citation type="journal article" date="2014" name="Genome Announc.">
        <title>Draft Genome Sequences of Marine Flavobacterium Nonlabens Strains NR17, NR24, NR27, NR32, NR33, and Ara13.</title>
        <authorList>
            <person name="Nakanishi M."/>
            <person name="Meirelles P."/>
            <person name="Suzuki R."/>
            <person name="Takatani N."/>
            <person name="Mino S."/>
            <person name="Suda W."/>
            <person name="Oshima K."/>
            <person name="Hattori M."/>
            <person name="Ohkuma M."/>
            <person name="Hosokawa M."/>
            <person name="Miyashita K."/>
            <person name="Thompson F.L."/>
            <person name="Niwa A."/>
            <person name="Sawabe T."/>
            <person name="Sawabe T."/>
        </authorList>
    </citation>
    <scope>NUCLEOTIDE SEQUENCE [LARGE SCALE GENOMIC DNA]</scope>
    <source>
        <strain evidence="2">JCM 19294</strain>
    </source>
</reference>
<dbReference type="Gene3D" id="3.90.320.10">
    <property type="match status" value="1"/>
</dbReference>